<sequence length="134" mass="15716">MEPELQSDYRRPQPAPYFNLTGRVLAIALGTFIGVFGAAMAFYHYWKWDVSRQFQAAASQARSALADRREWQAARDERDAALRRRQARERREHQATIDQAGRTCNFWRQEYADDPTSKARLYRDTACNRLESLR</sequence>
<dbReference type="AlphaFoldDB" id="A0A5B8R7S7"/>
<evidence type="ECO:0000313" key="2">
    <source>
        <dbReference type="EMBL" id="QEA03963.1"/>
    </source>
</evidence>
<keyword evidence="1" id="KW-1133">Transmembrane helix</keyword>
<gene>
    <name evidence="2" type="ORF">KBTEX_00264</name>
</gene>
<proteinExistence type="predicted"/>
<dbReference type="EMBL" id="MN079077">
    <property type="protein sequence ID" value="QEA03963.1"/>
    <property type="molecule type" value="Genomic_DNA"/>
</dbReference>
<feature type="transmembrane region" description="Helical" evidence="1">
    <location>
        <begin position="20"/>
        <end position="43"/>
    </location>
</feature>
<name>A0A5B8R7S7_9ZZZZ</name>
<keyword evidence="1" id="KW-0472">Membrane</keyword>
<protein>
    <submittedName>
        <fullName evidence="2">Uncharacterized protein</fullName>
    </submittedName>
</protein>
<evidence type="ECO:0000256" key="1">
    <source>
        <dbReference type="SAM" id="Phobius"/>
    </source>
</evidence>
<organism evidence="2">
    <name type="scientific">uncultured organism</name>
    <dbReference type="NCBI Taxonomy" id="155900"/>
    <lineage>
        <taxon>unclassified sequences</taxon>
        <taxon>environmental samples</taxon>
    </lineage>
</organism>
<reference evidence="2" key="1">
    <citation type="submission" date="2019-06" db="EMBL/GenBank/DDBJ databases">
        <authorList>
            <person name="Murdoch R.W."/>
            <person name="Fathepure B."/>
        </authorList>
    </citation>
    <scope>NUCLEOTIDE SEQUENCE</scope>
</reference>
<keyword evidence="1" id="KW-0812">Transmembrane</keyword>
<accession>A0A5B8R7S7</accession>